<dbReference type="InterPro" id="IPR001138">
    <property type="entry name" value="Zn2Cys6_DnaBD"/>
</dbReference>
<dbReference type="HOGENOM" id="CLU_004538_2_0_1"/>
<protein>
    <recommendedName>
        <fullName evidence="8">Zn(2)-C6 fungal-type domain-containing protein</fullName>
    </recommendedName>
</protein>
<dbReference type="CDD" id="cd00067">
    <property type="entry name" value="GAL4"/>
    <property type="match status" value="1"/>
</dbReference>
<dbReference type="PROSITE" id="PS50048">
    <property type="entry name" value="ZN2_CY6_FUNGAL_2"/>
    <property type="match status" value="1"/>
</dbReference>
<feature type="domain" description="Zn(2)-C6 fungal-type" evidence="8">
    <location>
        <begin position="88"/>
        <end position="127"/>
    </location>
</feature>
<dbReference type="InterPro" id="IPR051089">
    <property type="entry name" value="prtT"/>
</dbReference>
<evidence type="ECO:0000256" key="1">
    <source>
        <dbReference type="ARBA" id="ARBA00004123"/>
    </source>
</evidence>
<evidence type="ECO:0000259" key="8">
    <source>
        <dbReference type="PROSITE" id="PS50048"/>
    </source>
</evidence>
<gene>
    <name evidence="9" type="ORF">M422DRAFT_33346</name>
</gene>
<evidence type="ECO:0000313" key="10">
    <source>
        <dbReference type="Proteomes" id="UP000054279"/>
    </source>
</evidence>
<dbReference type="CDD" id="cd12148">
    <property type="entry name" value="fungal_TF_MHR"/>
    <property type="match status" value="1"/>
</dbReference>
<dbReference type="AlphaFoldDB" id="A0A0C9U5Y9"/>
<keyword evidence="4" id="KW-0238">DNA-binding</keyword>
<evidence type="ECO:0000256" key="4">
    <source>
        <dbReference type="ARBA" id="ARBA00023125"/>
    </source>
</evidence>
<name>A0A0C9U5Y9_SPHS4</name>
<evidence type="ECO:0000256" key="7">
    <source>
        <dbReference type="SAM" id="MobiDB-lite"/>
    </source>
</evidence>
<dbReference type="InterPro" id="IPR036864">
    <property type="entry name" value="Zn2-C6_fun-type_DNA-bd_sf"/>
</dbReference>
<evidence type="ECO:0000256" key="3">
    <source>
        <dbReference type="ARBA" id="ARBA00023015"/>
    </source>
</evidence>
<keyword evidence="2" id="KW-0479">Metal-binding</keyword>
<dbReference type="GO" id="GO:0000981">
    <property type="term" value="F:DNA-binding transcription factor activity, RNA polymerase II-specific"/>
    <property type="evidence" value="ECO:0007669"/>
    <property type="project" value="InterPro"/>
</dbReference>
<reference evidence="9 10" key="1">
    <citation type="submission" date="2014-06" db="EMBL/GenBank/DDBJ databases">
        <title>Evolutionary Origins and Diversification of the Mycorrhizal Mutualists.</title>
        <authorList>
            <consortium name="DOE Joint Genome Institute"/>
            <consortium name="Mycorrhizal Genomics Consortium"/>
            <person name="Kohler A."/>
            <person name="Kuo A."/>
            <person name="Nagy L.G."/>
            <person name="Floudas D."/>
            <person name="Copeland A."/>
            <person name="Barry K.W."/>
            <person name="Cichocki N."/>
            <person name="Veneault-Fourrey C."/>
            <person name="LaButti K."/>
            <person name="Lindquist E.A."/>
            <person name="Lipzen A."/>
            <person name="Lundell T."/>
            <person name="Morin E."/>
            <person name="Murat C."/>
            <person name="Riley R."/>
            <person name="Ohm R."/>
            <person name="Sun H."/>
            <person name="Tunlid A."/>
            <person name="Henrissat B."/>
            <person name="Grigoriev I.V."/>
            <person name="Hibbett D.S."/>
            <person name="Martin F."/>
        </authorList>
    </citation>
    <scope>NUCLEOTIDE SEQUENCE [LARGE SCALE GENOMIC DNA]</scope>
    <source>
        <strain evidence="9 10">SS14</strain>
    </source>
</reference>
<comment type="subcellular location">
    <subcellularLocation>
        <location evidence="1">Nucleus</location>
    </subcellularLocation>
</comment>
<keyword evidence="5" id="KW-0804">Transcription</keyword>
<accession>A0A0C9U5Y9</accession>
<proteinExistence type="predicted"/>
<dbReference type="GO" id="GO:0006351">
    <property type="term" value="P:DNA-templated transcription"/>
    <property type="evidence" value="ECO:0007669"/>
    <property type="project" value="InterPro"/>
</dbReference>
<evidence type="ECO:0000256" key="2">
    <source>
        <dbReference type="ARBA" id="ARBA00022723"/>
    </source>
</evidence>
<feature type="compositionally biased region" description="Basic and acidic residues" evidence="7">
    <location>
        <begin position="33"/>
        <end position="51"/>
    </location>
</feature>
<dbReference type="PANTHER" id="PTHR31845">
    <property type="entry name" value="FINGER DOMAIN PROTEIN, PUTATIVE-RELATED"/>
    <property type="match status" value="1"/>
</dbReference>
<keyword evidence="6" id="KW-0539">Nucleus</keyword>
<dbReference type="SUPFAM" id="SSF57701">
    <property type="entry name" value="Zn2/Cys6 DNA-binding domain"/>
    <property type="match status" value="1"/>
</dbReference>
<dbReference type="SMART" id="SM00906">
    <property type="entry name" value="Fungal_trans"/>
    <property type="match status" value="1"/>
</dbReference>
<dbReference type="OrthoDB" id="3266505at2759"/>
<dbReference type="Proteomes" id="UP000054279">
    <property type="component" value="Unassembled WGS sequence"/>
</dbReference>
<evidence type="ECO:0000256" key="5">
    <source>
        <dbReference type="ARBA" id="ARBA00023163"/>
    </source>
</evidence>
<dbReference type="EMBL" id="KN837161">
    <property type="protein sequence ID" value="KIJ38383.1"/>
    <property type="molecule type" value="Genomic_DNA"/>
</dbReference>
<dbReference type="Gene3D" id="4.10.240.10">
    <property type="entry name" value="Zn(2)-C6 fungal-type DNA-binding domain"/>
    <property type="match status" value="1"/>
</dbReference>
<keyword evidence="3" id="KW-0805">Transcription regulation</keyword>
<dbReference type="InterPro" id="IPR007219">
    <property type="entry name" value="XnlR_reg_dom"/>
</dbReference>
<dbReference type="Pfam" id="PF04082">
    <property type="entry name" value="Fungal_trans"/>
    <property type="match status" value="1"/>
</dbReference>
<feature type="region of interest" description="Disordered" evidence="7">
    <location>
        <begin position="1"/>
        <end position="59"/>
    </location>
</feature>
<feature type="region of interest" description="Disordered" evidence="7">
    <location>
        <begin position="238"/>
        <end position="269"/>
    </location>
</feature>
<dbReference type="GO" id="GO:0008270">
    <property type="term" value="F:zinc ion binding"/>
    <property type="evidence" value="ECO:0007669"/>
    <property type="project" value="InterPro"/>
</dbReference>
<dbReference type="GO" id="GO:0005634">
    <property type="term" value="C:nucleus"/>
    <property type="evidence" value="ECO:0007669"/>
    <property type="project" value="UniProtKB-SubCell"/>
</dbReference>
<evidence type="ECO:0000256" key="6">
    <source>
        <dbReference type="ARBA" id="ARBA00023242"/>
    </source>
</evidence>
<evidence type="ECO:0000313" key="9">
    <source>
        <dbReference type="EMBL" id="KIJ38383.1"/>
    </source>
</evidence>
<dbReference type="GO" id="GO:0000976">
    <property type="term" value="F:transcription cis-regulatory region binding"/>
    <property type="evidence" value="ECO:0007669"/>
    <property type="project" value="TreeGrafter"/>
</dbReference>
<dbReference type="PANTHER" id="PTHR31845:SF19">
    <property type="entry name" value="TRANSCRIPTION FACTOR DOMAIN-CONTAINING PROTEIN"/>
    <property type="match status" value="1"/>
</dbReference>
<keyword evidence="10" id="KW-1185">Reference proteome</keyword>
<organism evidence="9 10">
    <name type="scientific">Sphaerobolus stellatus (strain SS14)</name>
    <dbReference type="NCBI Taxonomy" id="990650"/>
    <lineage>
        <taxon>Eukaryota</taxon>
        <taxon>Fungi</taxon>
        <taxon>Dikarya</taxon>
        <taxon>Basidiomycota</taxon>
        <taxon>Agaricomycotina</taxon>
        <taxon>Agaricomycetes</taxon>
        <taxon>Phallomycetidae</taxon>
        <taxon>Geastrales</taxon>
        <taxon>Sphaerobolaceae</taxon>
        <taxon>Sphaerobolus</taxon>
    </lineage>
</organism>
<sequence>MWAATNGNIGSVEAKASERSARSSAVGGQKAVNNERRNILDNYKGKQRESDPYQSRNALPGSSAIVASLSAGGTTPERKVGGARVKGACEACKLSKVRCVFTSHAASGAERPESCRRCFLADIPCRVPGGKPKKPPPSQNELERRLQEKNDKIIQLMTVNTSPSSISHVSQYHPIPHTNAFSPHSTSGLSDHNFVDEILNLPVWEKNLPKAELEQKLEDSINIIRRRVENMQIGLDPFAGEDSSPVSGSVGGNHYDDDKSGSVGGNTKPRWEIEYERAQEDDLDIEEGDKGAAGRMTTKEDYLVIMRQASYTGDELDSFSAKRRLPAILEEGTVDMETCRELFDLFYEKINMFFSTCDPVIHTVDNVLRTSSFLFTTMCAVASRHYSKNKELYPRLIKAAKEAAGRIVPKAVETCQAYMLLGVYGPPSRTFEEDRTYWFFGMATRIATDLQLYRTQYSYPPPPDMPELEARAVLNRARVWLNCYCTDLSISTQLGRPASIVFTSTTAGGANPIPLDRMTWWRCSKFNMGQDFHLCAYASLLEVMSDFHTFVFTSLSEGSKKVLDLGVIQRLADKITAVEQEWGDLLRQYFPNRFDRAMEWRDNLWPFLCAYAKLVVLSIGLRDAMRSGFTGNNSFFDQCVTAATSVLKQVRDKMAPLGCMRYCPEAYFVFTGFAAAFLLKILRPKFSFMMRHRAGLEKEIIALIQSLITLLGSDEVAIDNRHTPKLYARFLAGLVEDHLRGRTGIKKEPEHLVTSTIPEPIQIQVTQAAAPGAIDYSDSTSYGQQQSTGASTDPLAGHVWPTAHQASSGYISQPTTQLYPPHSQFPSPAYEGAQLPAHMDVDYTTYMPNNPLDFTVNNQGYPQYPQPMPPTPADSMTLFSMHAINNENFWNEPVMPGSWGLMHPGASTWSLQTQSNFSQDSQGSLLGASGSSGSLMGHNFDREGGVYLAP</sequence>